<gene>
    <name evidence="3" type="ORF">ACFSRY_16960</name>
</gene>
<dbReference type="InterPro" id="IPR018639">
    <property type="entry name" value="DUF2062"/>
</dbReference>
<reference evidence="4" key="1">
    <citation type="journal article" date="2019" name="Int. J. Syst. Evol. Microbiol.">
        <title>The Global Catalogue of Microorganisms (GCM) 10K type strain sequencing project: providing services to taxonomists for standard genome sequencing and annotation.</title>
        <authorList>
            <consortium name="The Broad Institute Genomics Platform"/>
            <consortium name="The Broad Institute Genome Sequencing Center for Infectious Disease"/>
            <person name="Wu L."/>
            <person name="Ma J."/>
        </authorList>
    </citation>
    <scope>NUCLEOTIDE SEQUENCE [LARGE SCALE GENOMIC DNA]</scope>
    <source>
        <strain evidence="4">KCTC 42498</strain>
    </source>
</reference>
<keyword evidence="1" id="KW-0472">Membrane</keyword>
<keyword evidence="1" id="KW-1133">Transmembrane helix</keyword>
<feature type="domain" description="DUF2062" evidence="2">
    <location>
        <begin position="19"/>
        <end position="154"/>
    </location>
</feature>
<keyword evidence="1" id="KW-0812">Transmembrane</keyword>
<feature type="transmembrane region" description="Helical" evidence="1">
    <location>
        <begin position="32"/>
        <end position="59"/>
    </location>
</feature>
<proteinExistence type="predicted"/>
<feature type="transmembrane region" description="Helical" evidence="1">
    <location>
        <begin position="71"/>
        <end position="97"/>
    </location>
</feature>
<comment type="caution">
    <text evidence="3">The sequence shown here is derived from an EMBL/GenBank/DDBJ whole genome shotgun (WGS) entry which is preliminary data.</text>
</comment>
<evidence type="ECO:0000259" key="2">
    <source>
        <dbReference type="Pfam" id="PF09835"/>
    </source>
</evidence>
<accession>A0ABW5IPR5</accession>
<dbReference type="PANTHER" id="PTHR35102">
    <property type="entry name" value="E3 UBIQUITIN-PROTEIN LIGASE"/>
    <property type="match status" value="1"/>
</dbReference>
<protein>
    <submittedName>
        <fullName evidence="3">DUF2062 domain-containing protein</fullName>
    </submittedName>
</protein>
<feature type="transmembrane region" description="Helical" evidence="1">
    <location>
        <begin position="127"/>
        <end position="148"/>
    </location>
</feature>
<dbReference type="RefSeq" id="WP_377510553.1">
    <property type="nucleotide sequence ID" value="NZ_JBHULU010000021.1"/>
</dbReference>
<evidence type="ECO:0000313" key="4">
    <source>
        <dbReference type="Proteomes" id="UP001597544"/>
    </source>
</evidence>
<dbReference type="PANTHER" id="PTHR35102:SF1">
    <property type="entry name" value="E3 UBIQUITIN-PROTEIN LIGASE"/>
    <property type="match status" value="1"/>
</dbReference>
<dbReference type="EMBL" id="JBHULU010000021">
    <property type="protein sequence ID" value="MFD2515566.1"/>
    <property type="molecule type" value="Genomic_DNA"/>
</dbReference>
<name>A0ABW5IPR5_9BACT</name>
<dbReference type="Proteomes" id="UP001597544">
    <property type="component" value="Unassembled WGS sequence"/>
</dbReference>
<evidence type="ECO:0000256" key="1">
    <source>
        <dbReference type="SAM" id="Phobius"/>
    </source>
</evidence>
<sequence>MSAYSVVKGFFRHRIIQPVLNLLKQGMTPQKLAVTVALGTMVGIVPALGVTTVMGTAIAARFRLNIAATVLISYLVQPLQLLLIIPFVRLGVFMFGLKELRLSLEEMVAMFKNDWLEALDSLWKANLAAVSAWALIAMPIGGVLYLLLLPIFKKFLPSPVQA</sequence>
<evidence type="ECO:0000313" key="3">
    <source>
        <dbReference type="EMBL" id="MFD2515566.1"/>
    </source>
</evidence>
<dbReference type="Pfam" id="PF09835">
    <property type="entry name" value="DUF2062"/>
    <property type="match status" value="1"/>
</dbReference>
<organism evidence="3 4">
    <name type="scientific">Pontibacter locisalis</name>
    <dbReference type="NCBI Taxonomy" id="1719035"/>
    <lineage>
        <taxon>Bacteria</taxon>
        <taxon>Pseudomonadati</taxon>
        <taxon>Bacteroidota</taxon>
        <taxon>Cytophagia</taxon>
        <taxon>Cytophagales</taxon>
        <taxon>Hymenobacteraceae</taxon>
        <taxon>Pontibacter</taxon>
    </lineage>
</organism>
<keyword evidence="4" id="KW-1185">Reference proteome</keyword>